<keyword evidence="8" id="KW-1185">Reference proteome</keyword>
<dbReference type="PROSITE" id="PS50123">
    <property type="entry name" value="CHER"/>
    <property type="match status" value="1"/>
</dbReference>
<dbReference type="EMBL" id="SOBG01000001">
    <property type="protein sequence ID" value="TDT72332.1"/>
    <property type="molecule type" value="Genomic_DNA"/>
</dbReference>
<evidence type="ECO:0000256" key="3">
    <source>
        <dbReference type="ARBA" id="ARBA00022603"/>
    </source>
</evidence>
<dbReference type="Gene3D" id="3.40.50.150">
    <property type="entry name" value="Vaccinia Virus protein VP39"/>
    <property type="match status" value="1"/>
</dbReference>
<dbReference type="AlphaFoldDB" id="A0AA46E0B8"/>
<dbReference type="InterPro" id="IPR022642">
    <property type="entry name" value="CheR_C"/>
</dbReference>
<dbReference type="Pfam" id="PF03705">
    <property type="entry name" value="CheR_N"/>
    <property type="match status" value="1"/>
</dbReference>
<dbReference type="InterPro" id="IPR029063">
    <property type="entry name" value="SAM-dependent_MTases_sf"/>
</dbReference>
<comment type="caution">
    <text evidence="7">The sequence shown here is derived from an EMBL/GenBank/DDBJ whole genome shotgun (WGS) entry which is preliminary data.</text>
</comment>
<dbReference type="SMART" id="SM00138">
    <property type="entry name" value="MeTrc"/>
    <property type="match status" value="1"/>
</dbReference>
<dbReference type="InterPro" id="IPR000780">
    <property type="entry name" value="CheR_MeTrfase"/>
</dbReference>
<evidence type="ECO:0000256" key="5">
    <source>
        <dbReference type="ARBA" id="ARBA00022691"/>
    </source>
</evidence>
<dbReference type="EC" id="2.1.1.80" evidence="2"/>
<evidence type="ECO:0000259" key="6">
    <source>
        <dbReference type="PROSITE" id="PS50123"/>
    </source>
</evidence>
<dbReference type="PRINTS" id="PR00996">
    <property type="entry name" value="CHERMTFRASE"/>
</dbReference>
<dbReference type="GO" id="GO:0008983">
    <property type="term" value="F:protein-glutamate O-methyltransferase activity"/>
    <property type="evidence" value="ECO:0007669"/>
    <property type="project" value="UniProtKB-EC"/>
</dbReference>
<dbReference type="SUPFAM" id="SSF47757">
    <property type="entry name" value="Chemotaxis receptor methyltransferase CheR, N-terminal domain"/>
    <property type="match status" value="1"/>
</dbReference>
<evidence type="ECO:0000256" key="1">
    <source>
        <dbReference type="ARBA" id="ARBA00001541"/>
    </source>
</evidence>
<keyword evidence="4" id="KW-0808">Transferase</keyword>
<protein>
    <recommendedName>
        <fullName evidence="2">protein-glutamate O-methyltransferase</fullName>
        <ecNumber evidence="2">2.1.1.80</ecNumber>
    </recommendedName>
</protein>
<dbReference type="Pfam" id="PF01739">
    <property type="entry name" value="CheR"/>
    <property type="match status" value="1"/>
</dbReference>
<dbReference type="PIRSF" id="PIRSF000410">
    <property type="entry name" value="CheR"/>
    <property type="match status" value="1"/>
</dbReference>
<dbReference type="InterPro" id="IPR026024">
    <property type="entry name" value="Chemotaxis_MeTrfase_CheR"/>
</dbReference>
<dbReference type="PANTHER" id="PTHR24422:SF19">
    <property type="entry name" value="CHEMOTAXIS PROTEIN METHYLTRANSFERASE"/>
    <property type="match status" value="1"/>
</dbReference>
<keyword evidence="5" id="KW-0949">S-adenosyl-L-methionine</keyword>
<dbReference type="GO" id="GO:0032259">
    <property type="term" value="P:methylation"/>
    <property type="evidence" value="ECO:0007669"/>
    <property type="project" value="UniProtKB-KW"/>
</dbReference>
<gene>
    <name evidence="7" type="ORF">EV215_0132</name>
</gene>
<name>A0AA46E0B8_9FUSO</name>
<dbReference type="CDD" id="cd02440">
    <property type="entry name" value="AdoMet_MTases"/>
    <property type="match status" value="1"/>
</dbReference>
<dbReference type="RefSeq" id="WP_134111894.1">
    <property type="nucleotide sequence ID" value="NZ_SOBG01000001.1"/>
</dbReference>
<dbReference type="SUPFAM" id="SSF53335">
    <property type="entry name" value="S-adenosyl-L-methionine-dependent methyltransferases"/>
    <property type="match status" value="1"/>
</dbReference>
<keyword evidence="3 7" id="KW-0489">Methyltransferase</keyword>
<evidence type="ECO:0000256" key="2">
    <source>
        <dbReference type="ARBA" id="ARBA00012534"/>
    </source>
</evidence>
<dbReference type="PANTHER" id="PTHR24422">
    <property type="entry name" value="CHEMOTAXIS PROTEIN METHYLTRANSFERASE"/>
    <property type="match status" value="1"/>
</dbReference>
<feature type="domain" description="CheR-type methyltransferase" evidence="6">
    <location>
        <begin position="1"/>
        <end position="263"/>
    </location>
</feature>
<evidence type="ECO:0000313" key="8">
    <source>
        <dbReference type="Proteomes" id="UP000294678"/>
    </source>
</evidence>
<dbReference type="InterPro" id="IPR036804">
    <property type="entry name" value="CheR_N_sf"/>
</dbReference>
<accession>A0AA46E0B8</accession>
<comment type="catalytic activity">
    <reaction evidence="1">
        <text>L-glutamyl-[protein] + S-adenosyl-L-methionine = [protein]-L-glutamate 5-O-methyl ester + S-adenosyl-L-homocysteine</text>
        <dbReference type="Rhea" id="RHEA:24452"/>
        <dbReference type="Rhea" id="RHEA-COMP:10208"/>
        <dbReference type="Rhea" id="RHEA-COMP:10311"/>
        <dbReference type="ChEBI" id="CHEBI:29973"/>
        <dbReference type="ChEBI" id="CHEBI:57856"/>
        <dbReference type="ChEBI" id="CHEBI:59789"/>
        <dbReference type="ChEBI" id="CHEBI:82795"/>
        <dbReference type="EC" id="2.1.1.80"/>
    </reaction>
</comment>
<proteinExistence type="predicted"/>
<dbReference type="InterPro" id="IPR022641">
    <property type="entry name" value="CheR_N"/>
</dbReference>
<organism evidence="7 8">
    <name type="scientific">Hypnocyclicus thermotrophus</name>
    <dbReference type="NCBI Taxonomy" id="1627895"/>
    <lineage>
        <taxon>Bacteria</taxon>
        <taxon>Fusobacteriati</taxon>
        <taxon>Fusobacteriota</taxon>
        <taxon>Fusobacteriia</taxon>
        <taxon>Fusobacteriales</taxon>
        <taxon>Fusobacteriaceae</taxon>
        <taxon>Hypnocyclicus</taxon>
    </lineage>
</organism>
<evidence type="ECO:0000256" key="4">
    <source>
        <dbReference type="ARBA" id="ARBA00022679"/>
    </source>
</evidence>
<dbReference type="Proteomes" id="UP000294678">
    <property type="component" value="Unassembled WGS sequence"/>
</dbReference>
<dbReference type="InterPro" id="IPR050903">
    <property type="entry name" value="Bact_Chemotaxis_MeTrfase"/>
</dbReference>
<sequence>MNNDEFLIFQSFLNENFGIHLGDDKKYIIDTKIKKLLQKNNFKTIKEYIKHIKLSKALKIELLNEITVNKTNFFREINHFNFIKNNIKFILNENKRILKNKEIRVWSAACSTGEEPYTLAMVLHEYLPEDINIKILATDISHNVLQKAIKGKYPKIIENEIPIYYLQKYFIKQKDAYTINPFIKNNITFRAFNLKEPFIFKNSFDIIFCRNVMIYFDSEFQETLVNKFYNNLEKNGLLFIGHSESLGQLNHKFKYLKPTIYQK</sequence>
<reference evidence="7 8" key="1">
    <citation type="submission" date="2019-03" db="EMBL/GenBank/DDBJ databases">
        <title>Genomic Encyclopedia of Type Strains, Phase IV (KMG-IV): sequencing the most valuable type-strain genomes for metagenomic binning, comparative biology and taxonomic classification.</title>
        <authorList>
            <person name="Goeker M."/>
        </authorList>
    </citation>
    <scope>NUCLEOTIDE SEQUENCE [LARGE SCALE GENOMIC DNA]</scope>
    <source>
        <strain evidence="7 8">DSM 100055</strain>
    </source>
</reference>
<evidence type="ECO:0000313" key="7">
    <source>
        <dbReference type="EMBL" id="TDT72332.1"/>
    </source>
</evidence>
<dbReference type="Gene3D" id="1.10.155.10">
    <property type="entry name" value="Chemotaxis receptor methyltransferase CheR, N-terminal domain"/>
    <property type="match status" value="1"/>
</dbReference>